<keyword evidence="2" id="KW-1185">Reference proteome</keyword>
<reference evidence="1 2" key="1">
    <citation type="submission" date="2018-12" db="EMBL/GenBank/DDBJ databases">
        <title>Draft genome sequences of Mycolicibacterium peregrinum isolated from a pig with lymphadenitis and from soil on the same Japanese pig farm.</title>
        <authorList>
            <person name="Komatsu T."/>
            <person name="Ohya K."/>
            <person name="Sawai K."/>
            <person name="Odoi J.O."/>
            <person name="Otsu K."/>
            <person name="Ota A."/>
            <person name="Ito T."/>
            <person name="Kawai M."/>
            <person name="Maruyama F."/>
        </authorList>
    </citation>
    <scope>NUCLEOTIDE SEQUENCE [LARGE SCALE GENOMIC DNA]</scope>
    <source>
        <strain evidence="1 2">138</strain>
    </source>
</reference>
<dbReference type="EMBL" id="RWKA01000030">
    <property type="protein sequence ID" value="TGB35927.1"/>
    <property type="molecule type" value="Genomic_DNA"/>
</dbReference>
<name>A0A4Z0HKI2_MYCPR</name>
<proteinExistence type="predicted"/>
<organism evidence="1 2">
    <name type="scientific">Mycolicibacterium peregrinum</name>
    <name type="common">Mycobacterium peregrinum</name>
    <dbReference type="NCBI Taxonomy" id="43304"/>
    <lineage>
        <taxon>Bacteria</taxon>
        <taxon>Bacillati</taxon>
        <taxon>Actinomycetota</taxon>
        <taxon>Actinomycetes</taxon>
        <taxon>Mycobacteriales</taxon>
        <taxon>Mycobacteriaceae</taxon>
        <taxon>Mycolicibacterium</taxon>
    </lineage>
</organism>
<evidence type="ECO:0000313" key="1">
    <source>
        <dbReference type="EMBL" id="TGB35927.1"/>
    </source>
</evidence>
<accession>A0A4Z0HKI2</accession>
<sequence length="386" mass="42202">MAKRSPILQAWNDALRPACKSRGMRFVSATGFVLDDVYVTELFYPQVFHPDKDPDRLRITWSVEIKPLAVDEILWAAFMPDVVMGRQMRINRRVNGAFTVQPLRIGTGHRDIPATGEPEWDPVLDEFDRVRGEFITAHPTVADYAAVVEQPPDGIAPNRALTRTVTALIAAGRNADAAGLADEAIARGERGGMSSTVDVLKYLAAYAKGPAAYAAFTDSLTPTHDYQVLCETDRTISSDLIREHHRGIIGHHLRSLDGADPWAIVLSARPPRGVPADFSTSLYLQAAGTAEAMEIEFCRPGGADIGAVSVRSVVGHAYSGPAERDVDIVLPRSVQTISRHEVFSADEAADMFERFYRTDTIGDGYTLRPVEGYTAEGGYIDMRGAT</sequence>
<dbReference type="RefSeq" id="WP_135362088.1">
    <property type="nucleotide sequence ID" value="NZ_RWJZ01000023.1"/>
</dbReference>
<comment type="caution">
    <text evidence="1">The sequence shown here is derived from an EMBL/GenBank/DDBJ whole genome shotgun (WGS) entry which is preliminary data.</text>
</comment>
<evidence type="ECO:0000313" key="2">
    <source>
        <dbReference type="Proteomes" id="UP000297792"/>
    </source>
</evidence>
<protein>
    <submittedName>
        <fullName evidence="1">Uncharacterized protein</fullName>
    </submittedName>
</protein>
<dbReference type="Proteomes" id="UP000297792">
    <property type="component" value="Unassembled WGS sequence"/>
</dbReference>
<gene>
    <name evidence="1" type="ORF">EJD98_30720</name>
</gene>
<dbReference type="AlphaFoldDB" id="A0A4Z0HKI2"/>